<evidence type="ECO:0000313" key="1">
    <source>
        <dbReference type="EMBL" id="KAG7567027.1"/>
    </source>
</evidence>
<sequence>MFSALIKKTLNLGRVAKEERGSDVRTARSVVDDKKTGMDEEKLEIEEEKVEIVEEVVSKSGLTGQEMLARLDEMSMMLRFMAADEKLHTEKVEVVEVAVEEEVSEAPVVAKVAIRPGSSDKTRRRHRKDTTYFQAAADAPEVPVVPEKFKGMTTYFKVDVNAPPVPAIPAKYLKKSVPVSTSRTDIAFPSIKTEFTAALTPVKKSAPVLTFSLFALTEDEEEEEDSEELVEEEETVTIKYKEVVRHSPVQTLIRGWEAQEAEWLTGSSGATGGSGSLIAFVYGPGWEGVAGFIVVRVASCFAFGRVRFVRLPSLTSLVCLASAGPQDPTWTPTRRRVSSGALPCPETNESDFSCLSSMAGPAGASRLGQLTTTIASPLLY</sequence>
<reference evidence="1" key="1">
    <citation type="submission" date="2020-04" db="EMBL/GenBank/DDBJ databases">
        <title>Analysis of mating type loci in Filobasidium floriforme.</title>
        <authorList>
            <person name="Nowrousian M."/>
        </authorList>
    </citation>
    <scope>NUCLEOTIDE SEQUENCE</scope>
    <source>
        <strain evidence="1">CBS 6242</strain>
    </source>
</reference>
<organism evidence="1 2">
    <name type="scientific">Filobasidium floriforme</name>
    <dbReference type="NCBI Taxonomy" id="5210"/>
    <lineage>
        <taxon>Eukaryota</taxon>
        <taxon>Fungi</taxon>
        <taxon>Dikarya</taxon>
        <taxon>Basidiomycota</taxon>
        <taxon>Agaricomycotina</taxon>
        <taxon>Tremellomycetes</taxon>
        <taxon>Filobasidiales</taxon>
        <taxon>Filobasidiaceae</taxon>
        <taxon>Filobasidium</taxon>
    </lineage>
</organism>
<name>A0A8K0NQ85_9TREE</name>
<evidence type="ECO:0000313" key="2">
    <source>
        <dbReference type="Proteomes" id="UP000812966"/>
    </source>
</evidence>
<protein>
    <submittedName>
        <fullName evidence="1">Uncharacterized protein</fullName>
    </submittedName>
</protein>
<proteinExistence type="predicted"/>
<dbReference type="EMBL" id="JABELV010000016">
    <property type="protein sequence ID" value="KAG7567027.1"/>
    <property type="molecule type" value="Genomic_DNA"/>
</dbReference>
<dbReference type="Proteomes" id="UP000812966">
    <property type="component" value="Unassembled WGS sequence"/>
</dbReference>
<dbReference type="AlphaFoldDB" id="A0A8K0NQ85"/>
<accession>A0A8K0NQ85</accession>
<keyword evidence="2" id="KW-1185">Reference proteome</keyword>
<gene>
    <name evidence="1" type="ORF">FFLO_01153</name>
</gene>
<comment type="caution">
    <text evidence="1">The sequence shown here is derived from an EMBL/GenBank/DDBJ whole genome shotgun (WGS) entry which is preliminary data.</text>
</comment>